<accession>A0AAX6FQ46</accession>
<evidence type="ECO:0000259" key="8">
    <source>
        <dbReference type="Pfam" id="PF24590"/>
    </source>
</evidence>
<reference evidence="9" key="1">
    <citation type="journal article" date="2023" name="GigaByte">
        <title>Genome assembly of the bearded iris, Iris pallida Lam.</title>
        <authorList>
            <person name="Bruccoleri R.E."/>
            <person name="Oakeley E.J."/>
            <person name="Faust A.M.E."/>
            <person name="Altorfer M."/>
            <person name="Dessus-Babus S."/>
            <person name="Burckhardt D."/>
            <person name="Oertli M."/>
            <person name="Naumann U."/>
            <person name="Petersen F."/>
            <person name="Wong J."/>
        </authorList>
    </citation>
    <scope>NUCLEOTIDE SEQUENCE</scope>
    <source>
        <strain evidence="9">GSM-AAB239-AS_SAM_17_03QT</strain>
    </source>
</reference>
<feature type="domain" description="DUF7081" evidence="7">
    <location>
        <begin position="49"/>
        <end position="141"/>
    </location>
</feature>
<comment type="subcellular location">
    <subcellularLocation>
        <location evidence="1">Nucleus</location>
    </subcellularLocation>
</comment>
<dbReference type="InterPro" id="IPR032881">
    <property type="entry name" value="Oberon-like_PHD"/>
</dbReference>
<comment type="caution">
    <text evidence="9">The sequence shown here is derived from an EMBL/GenBank/DDBJ whole genome shotgun (WGS) entry which is preliminary data.</text>
</comment>
<dbReference type="InterPro" id="IPR055508">
    <property type="entry name" value="DUF7081"/>
</dbReference>
<dbReference type="Proteomes" id="UP001140949">
    <property type="component" value="Unassembled WGS sequence"/>
</dbReference>
<evidence type="ECO:0000256" key="1">
    <source>
        <dbReference type="ARBA" id="ARBA00004123"/>
    </source>
</evidence>
<keyword evidence="5" id="KW-0539">Nucleus</keyword>
<evidence type="ECO:0000259" key="7">
    <source>
        <dbReference type="Pfam" id="PF23299"/>
    </source>
</evidence>
<evidence type="ECO:0000256" key="2">
    <source>
        <dbReference type="ARBA" id="ARBA00022723"/>
    </source>
</evidence>
<dbReference type="EMBL" id="JANAVB010027196">
    <property type="protein sequence ID" value="KAJ6818459.1"/>
    <property type="molecule type" value="Genomic_DNA"/>
</dbReference>
<evidence type="ECO:0000256" key="3">
    <source>
        <dbReference type="ARBA" id="ARBA00022771"/>
    </source>
</evidence>
<keyword evidence="4" id="KW-0862">Zinc</keyword>
<dbReference type="GO" id="GO:0008270">
    <property type="term" value="F:zinc ion binding"/>
    <property type="evidence" value="ECO:0007669"/>
    <property type="project" value="UniProtKB-KW"/>
</dbReference>
<dbReference type="PANTHER" id="PTHR33345">
    <property type="entry name" value="ADAPTER PROTEIN, PUTATIVE-RELATED"/>
    <property type="match status" value="1"/>
</dbReference>
<evidence type="ECO:0000256" key="5">
    <source>
        <dbReference type="ARBA" id="ARBA00023242"/>
    </source>
</evidence>
<sequence>MQTISNTSNSSRFLASVMAEGEKPMEVDSSDGSNCNAQSSKEKVLVATPVPGGSFGEGLPYAPEGWPCPGDVWTWKVGKRKTHSGYWRDRILFPPSRLQRATSSSKPGFYSKVLLEQYIQKEFPEVDFGAFFASFIWRVPCPESTPEEDAERSSVTYRSRRNIYSDGGSKSEPAIRPGDCKSGNKMCSLRAKERNHPVAAKPCDICCTEIGFCRDCSCILCCKTVDWEYGGYSSIRCEARVDENYICGHVAHLDCALRAYMAGTIGGSIGLDAEYYCRRCDNKTDLILHVSRLIKTSESLDSPHDIEKILSFGLCILRGSEQVRAKDLQNYIATLMAKLKRGVNLGEIFKEEDNNTSTLTACWESNIDSRRFGIQVKDVSCVMCLGVKSRDHVFFKCPPGDVPLFGSEVTVLGAVDTTKSNRASDFMNIVEPSEAEAINGRAQRPVYITSDHSNSNASVKIDDEVDGVLQKLKDSQESEYRLAEQKLYAQKDLLLSLYQQLEAERSELASDHVLNRVDQIKHEEAKLHKMMKIANGFGGIPKTILSECFGLTISD</sequence>
<dbReference type="InterPro" id="IPR056034">
    <property type="entry name" value="DUF7615"/>
</dbReference>
<keyword evidence="2" id="KW-0479">Metal-binding</keyword>
<feature type="domain" description="DUF7615" evidence="8">
    <location>
        <begin position="456"/>
        <end position="547"/>
    </location>
</feature>
<dbReference type="Pfam" id="PF07227">
    <property type="entry name" value="PHD_Oberon"/>
    <property type="match status" value="1"/>
</dbReference>
<feature type="domain" description="Oberon-like PHD finger" evidence="6">
    <location>
        <begin position="184"/>
        <end position="314"/>
    </location>
</feature>
<reference evidence="9" key="2">
    <citation type="submission" date="2023-04" db="EMBL/GenBank/DDBJ databases">
        <authorList>
            <person name="Bruccoleri R.E."/>
            <person name="Oakeley E.J."/>
            <person name="Faust A.-M."/>
            <person name="Dessus-Babus S."/>
            <person name="Altorfer M."/>
            <person name="Burckhardt D."/>
            <person name="Oertli M."/>
            <person name="Naumann U."/>
            <person name="Petersen F."/>
            <person name="Wong J."/>
        </authorList>
    </citation>
    <scope>NUCLEOTIDE SEQUENCE</scope>
    <source>
        <strain evidence="9">GSM-AAB239-AS_SAM_17_03QT</strain>
        <tissue evidence="9">Leaf</tissue>
    </source>
</reference>
<dbReference type="GO" id="GO:0005634">
    <property type="term" value="C:nucleus"/>
    <property type="evidence" value="ECO:0007669"/>
    <property type="project" value="UniProtKB-SubCell"/>
</dbReference>
<keyword evidence="3" id="KW-0863">Zinc-finger</keyword>
<proteinExistence type="predicted"/>
<dbReference type="Pfam" id="PF23299">
    <property type="entry name" value="DUF7081"/>
    <property type="match status" value="1"/>
</dbReference>
<organism evidence="9 10">
    <name type="scientific">Iris pallida</name>
    <name type="common">Sweet iris</name>
    <dbReference type="NCBI Taxonomy" id="29817"/>
    <lineage>
        <taxon>Eukaryota</taxon>
        <taxon>Viridiplantae</taxon>
        <taxon>Streptophyta</taxon>
        <taxon>Embryophyta</taxon>
        <taxon>Tracheophyta</taxon>
        <taxon>Spermatophyta</taxon>
        <taxon>Magnoliopsida</taxon>
        <taxon>Liliopsida</taxon>
        <taxon>Asparagales</taxon>
        <taxon>Iridaceae</taxon>
        <taxon>Iridoideae</taxon>
        <taxon>Irideae</taxon>
        <taxon>Iris</taxon>
    </lineage>
</organism>
<dbReference type="Pfam" id="PF24590">
    <property type="entry name" value="DUF7615"/>
    <property type="match status" value="1"/>
</dbReference>
<name>A0AAX6FQ46_IRIPA</name>
<evidence type="ECO:0000313" key="10">
    <source>
        <dbReference type="Proteomes" id="UP001140949"/>
    </source>
</evidence>
<keyword evidence="10" id="KW-1185">Reference proteome</keyword>
<gene>
    <name evidence="9" type="ORF">M6B38_405965</name>
</gene>
<evidence type="ECO:0008006" key="11">
    <source>
        <dbReference type="Google" id="ProtNLM"/>
    </source>
</evidence>
<evidence type="ECO:0000259" key="6">
    <source>
        <dbReference type="Pfam" id="PF07227"/>
    </source>
</evidence>
<dbReference type="AlphaFoldDB" id="A0AAX6FQ46"/>
<evidence type="ECO:0000256" key="4">
    <source>
        <dbReference type="ARBA" id="ARBA00022833"/>
    </source>
</evidence>
<evidence type="ECO:0000313" key="9">
    <source>
        <dbReference type="EMBL" id="KAJ6818459.1"/>
    </source>
</evidence>
<protein>
    <recommendedName>
        <fullName evidence="11">Oberon PHD finger domain-containing protein</fullName>
    </recommendedName>
</protein>
<dbReference type="PANTHER" id="PTHR33345:SF6">
    <property type="entry name" value="OS03G0747200 PROTEIN"/>
    <property type="match status" value="1"/>
</dbReference>